<organism evidence="1 2">
    <name type="scientific">Pluteus cervinus</name>
    <dbReference type="NCBI Taxonomy" id="181527"/>
    <lineage>
        <taxon>Eukaryota</taxon>
        <taxon>Fungi</taxon>
        <taxon>Dikarya</taxon>
        <taxon>Basidiomycota</taxon>
        <taxon>Agaricomycotina</taxon>
        <taxon>Agaricomycetes</taxon>
        <taxon>Agaricomycetidae</taxon>
        <taxon>Agaricales</taxon>
        <taxon>Pluteineae</taxon>
        <taxon>Pluteaceae</taxon>
        <taxon>Pluteus</taxon>
    </lineage>
</organism>
<dbReference type="EMBL" id="ML208261">
    <property type="protein sequence ID" value="TFK75822.1"/>
    <property type="molecule type" value="Genomic_DNA"/>
</dbReference>
<reference evidence="1 2" key="1">
    <citation type="journal article" date="2019" name="Nat. Ecol. Evol.">
        <title>Megaphylogeny resolves global patterns of mushroom evolution.</title>
        <authorList>
            <person name="Varga T."/>
            <person name="Krizsan K."/>
            <person name="Foldi C."/>
            <person name="Dima B."/>
            <person name="Sanchez-Garcia M."/>
            <person name="Sanchez-Ramirez S."/>
            <person name="Szollosi G.J."/>
            <person name="Szarkandi J.G."/>
            <person name="Papp V."/>
            <person name="Albert L."/>
            <person name="Andreopoulos W."/>
            <person name="Angelini C."/>
            <person name="Antonin V."/>
            <person name="Barry K.W."/>
            <person name="Bougher N.L."/>
            <person name="Buchanan P."/>
            <person name="Buyck B."/>
            <person name="Bense V."/>
            <person name="Catcheside P."/>
            <person name="Chovatia M."/>
            <person name="Cooper J."/>
            <person name="Damon W."/>
            <person name="Desjardin D."/>
            <person name="Finy P."/>
            <person name="Geml J."/>
            <person name="Haridas S."/>
            <person name="Hughes K."/>
            <person name="Justo A."/>
            <person name="Karasinski D."/>
            <person name="Kautmanova I."/>
            <person name="Kiss B."/>
            <person name="Kocsube S."/>
            <person name="Kotiranta H."/>
            <person name="LaButti K.M."/>
            <person name="Lechner B.E."/>
            <person name="Liimatainen K."/>
            <person name="Lipzen A."/>
            <person name="Lukacs Z."/>
            <person name="Mihaltcheva S."/>
            <person name="Morgado L.N."/>
            <person name="Niskanen T."/>
            <person name="Noordeloos M.E."/>
            <person name="Ohm R.A."/>
            <person name="Ortiz-Santana B."/>
            <person name="Ovrebo C."/>
            <person name="Racz N."/>
            <person name="Riley R."/>
            <person name="Savchenko A."/>
            <person name="Shiryaev A."/>
            <person name="Soop K."/>
            <person name="Spirin V."/>
            <person name="Szebenyi C."/>
            <person name="Tomsovsky M."/>
            <person name="Tulloss R.E."/>
            <person name="Uehling J."/>
            <person name="Grigoriev I.V."/>
            <person name="Vagvolgyi C."/>
            <person name="Papp T."/>
            <person name="Martin F.M."/>
            <person name="Miettinen O."/>
            <person name="Hibbett D.S."/>
            <person name="Nagy L.G."/>
        </authorList>
    </citation>
    <scope>NUCLEOTIDE SEQUENCE [LARGE SCALE GENOMIC DNA]</scope>
    <source>
        <strain evidence="1 2">NL-1719</strain>
    </source>
</reference>
<evidence type="ECO:0000313" key="1">
    <source>
        <dbReference type="EMBL" id="TFK75822.1"/>
    </source>
</evidence>
<proteinExistence type="predicted"/>
<keyword evidence="2" id="KW-1185">Reference proteome</keyword>
<protein>
    <submittedName>
        <fullName evidence="1">Uncharacterized protein</fullName>
    </submittedName>
</protein>
<accession>A0ACD3BDZ0</accession>
<evidence type="ECO:0000313" key="2">
    <source>
        <dbReference type="Proteomes" id="UP000308600"/>
    </source>
</evidence>
<gene>
    <name evidence="1" type="ORF">BDN72DRAFT_891698</name>
</gene>
<sequence>MADFKPRYPQPFNLAEAVGLDVSVITQEIARLEDSIRRLRETQVMLKEHTSLSTPGDVDPEITLAIEENGVVISSQEERIEILKAALREKGVSGAHYNPSPTMLDQSAAAPARSLSENLNDVQDDGGGVFL</sequence>
<dbReference type="Proteomes" id="UP000308600">
    <property type="component" value="Unassembled WGS sequence"/>
</dbReference>
<name>A0ACD3BDZ0_9AGAR</name>